<name>A0A917II28_9MICO</name>
<gene>
    <name evidence="4" type="ORF">GCM10010921_29970</name>
</gene>
<evidence type="ECO:0000259" key="3">
    <source>
        <dbReference type="PROSITE" id="PS50006"/>
    </source>
</evidence>
<evidence type="ECO:0000313" key="5">
    <source>
        <dbReference type="Proteomes" id="UP000657592"/>
    </source>
</evidence>
<sequence>MRVTYEPGGMLAIVAETGIAVLENGLPQDRIDDVWQALDDGEGVEAVIDAVRQAFGDSETPPPFAVAVAEGEDVRAAVRGDLRLEIETISGSVVLSDEGGSDPTGRRFEDALSVLVRPAAAAPATTSELPIASGAVLARSVRAVFFEVDPADADHVPGDTLLPDDAGEGDDAFAETIVVPPRRTRGEHAADSAARDDALGGSEEEPQGDHDGATISAAQLAAARAGDHDGATIAVAHEPAIWAPESPAAPPRTYGRIRLSTGEVAELDRPVVIGRRPRSSRTTGAELPRLLAVESPQNDISRNHVEISSDGHTVVVTDLHTTNGTTLLRGGADPVRLHPGEQTVVVTGDVIDLGDDVTVAFEELP</sequence>
<feature type="domain" description="FHA" evidence="3">
    <location>
        <begin position="271"/>
        <end position="327"/>
    </location>
</feature>
<keyword evidence="5" id="KW-1185">Reference proteome</keyword>
<dbReference type="PROSITE" id="PS50006">
    <property type="entry name" value="FHA_DOMAIN"/>
    <property type="match status" value="1"/>
</dbReference>
<feature type="region of interest" description="Disordered" evidence="2">
    <location>
        <begin position="182"/>
        <end position="211"/>
    </location>
</feature>
<dbReference type="InterPro" id="IPR008984">
    <property type="entry name" value="SMAD_FHA_dom_sf"/>
</dbReference>
<accession>A0A917II28</accession>
<reference evidence="4" key="1">
    <citation type="journal article" date="2014" name="Int. J. Syst. Evol. Microbiol.">
        <title>Complete genome sequence of Corynebacterium casei LMG S-19264T (=DSM 44701T), isolated from a smear-ripened cheese.</title>
        <authorList>
            <consortium name="US DOE Joint Genome Institute (JGI-PGF)"/>
            <person name="Walter F."/>
            <person name="Albersmeier A."/>
            <person name="Kalinowski J."/>
            <person name="Ruckert C."/>
        </authorList>
    </citation>
    <scope>NUCLEOTIDE SEQUENCE</scope>
    <source>
        <strain evidence="4">CGMCC 1.15794</strain>
    </source>
</reference>
<dbReference type="Proteomes" id="UP000657592">
    <property type="component" value="Unassembled WGS sequence"/>
</dbReference>
<dbReference type="EMBL" id="BMJY01000023">
    <property type="protein sequence ID" value="GGH50902.1"/>
    <property type="molecule type" value="Genomic_DNA"/>
</dbReference>
<dbReference type="Gene3D" id="2.60.200.20">
    <property type="match status" value="1"/>
</dbReference>
<dbReference type="Pfam" id="PF00498">
    <property type="entry name" value="FHA"/>
    <property type="match status" value="1"/>
</dbReference>
<proteinExistence type="predicted"/>
<keyword evidence="1" id="KW-0597">Phosphoprotein</keyword>
<evidence type="ECO:0000256" key="2">
    <source>
        <dbReference type="SAM" id="MobiDB-lite"/>
    </source>
</evidence>
<comment type="caution">
    <text evidence="4">The sequence shown here is derived from an EMBL/GenBank/DDBJ whole genome shotgun (WGS) entry which is preliminary data.</text>
</comment>
<dbReference type="InterPro" id="IPR000253">
    <property type="entry name" value="FHA_dom"/>
</dbReference>
<dbReference type="SUPFAM" id="SSF49879">
    <property type="entry name" value="SMAD/FHA domain"/>
    <property type="match status" value="1"/>
</dbReference>
<dbReference type="CDD" id="cd00060">
    <property type="entry name" value="FHA"/>
    <property type="match status" value="1"/>
</dbReference>
<dbReference type="AlphaFoldDB" id="A0A917II28"/>
<organism evidence="4 5">
    <name type="scientific">Microbacterium album</name>
    <dbReference type="NCBI Taxonomy" id="2053191"/>
    <lineage>
        <taxon>Bacteria</taxon>
        <taxon>Bacillati</taxon>
        <taxon>Actinomycetota</taxon>
        <taxon>Actinomycetes</taxon>
        <taxon>Micrococcales</taxon>
        <taxon>Microbacteriaceae</taxon>
        <taxon>Microbacterium</taxon>
    </lineage>
</organism>
<evidence type="ECO:0000256" key="1">
    <source>
        <dbReference type="ARBA" id="ARBA00022553"/>
    </source>
</evidence>
<dbReference type="RefSeq" id="WP_188757205.1">
    <property type="nucleotide sequence ID" value="NZ_BMJY01000023.1"/>
</dbReference>
<protein>
    <recommendedName>
        <fullName evidence="3">FHA domain-containing protein</fullName>
    </recommendedName>
</protein>
<feature type="compositionally biased region" description="Basic and acidic residues" evidence="2">
    <location>
        <begin position="184"/>
        <end position="198"/>
    </location>
</feature>
<evidence type="ECO:0000313" key="4">
    <source>
        <dbReference type="EMBL" id="GGH50902.1"/>
    </source>
</evidence>
<reference evidence="4" key="2">
    <citation type="submission" date="2020-09" db="EMBL/GenBank/DDBJ databases">
        <authorList>
            <person name="Sun Q."/>
            <person name="Zhou Y."/>
        </authorList>
    </citation>
    <scope>NUCLEOTIDE SEQUENCE</scope>
    <source>
        <strain evidence="4">CGMCC 1.15794</strain>
    </source>
</reference>